<feature type="region of interest" description="Disordered" evidence="1">
    <location>
        <begin position="154"/>
        <end position="222"/>
    </location>
</feature>
<dbReference type="EMBL" id="SSMQ01000018">
    <property type="protein sequence ID" value="TKD06629.1"/>
    <property type="molecule type" value="Genomic_DNA"/>
</dbReference>
<dbReference type="AlphaFoldDB" id="A0A4U1JB80"/>
<reference evidence="2 3" key="1">
    <citation type="submission" date="2019-04" db="EMBL/GenBank/DDBJ databases">
        <authorList>
            <person name="Li Y."/>
            <person name="Wang J."/>
        </authorList>
    </citation>
    <scope>NUCLEOTIDE SEQUENCE [LARGE SCALE GENOMIC DNA]</scope>
    <source>
        <strain evidence="2 3">DSM 14668</strain>
    </source>
</reference>
<feature type="compositionally biased region" description="Basic and acidic residues" evidence="1">
    <location>
        <begin position="168"/>
        <end position="181"/>
    </location>
</feature>
<evidence type="ECO:0000313" key="3">
    <source>
        <dbReference type="Proteomes" id="UP000309215"/>
    </source>
</evidence>
<dbReference type="InterPro" id="IPR007922">
    <property type="entry name" value="DciA-like"/>
</dbReference>
<evidence type="ECO:0000313" key="2">
    <source>
        <dbReference type="EMBL" id="TKD06629.1"/>
    </source>
</evidence>
<comment type="caution">
    <text evidence="2">The sequence shown here is derived from an EMBL/GenBank/DDBJ whole genome shotgun (WGS) entry which is preliminary data.</text>
</comment>
<dbReference type="Pfam" id="PF05258">
    <property type="entry name" value="DciA"/>
    <property type="match status" value="1"/>
</dbReference>
<protein>
    <submittedName>
        <fullName evidence="2">DUF721 domain-containing protein</fullName>
    </submittedName>
</protein>
<dbReference type="PANTHER" id="PTHR36456:SF1">
    <property type="entry name" value="UPF0232 PROTEIN SCO3875"/>
    <property type="match status" value="1"/>
</dbReference>
<proteinExistence type="predicted"/>
<name>A0A4U1JB80_9BACT</name>
<dbReference type="RefSeq" id="WP_136930480.1">
    <property type="nucleotide sequence ID" value="NZ_SSMQ01000018.1"/>
</dbReference>
<gene>
    <name evidence="2" type="ORF">E8A74_19175</name>
</gene>
<keyword evidence="3" id="KW-1185">Reference proteome</keyword>
<dbReference type="OrthoDB" id="9814233at2"/>
<sequence length="222" mass="24002">MKRGRGRSGIEPLFAVLARERGITPPSDASRSPVRARDWEAAVGSRIAARARPVKLERGVLHVRAASATWAQELSMLCEPILEQLKARGVAVESLRFRVGPVDPPERATTRNDVRTAPPAVKLPEVLAAEIEHVADEALREAIRRAAAKNLGWQRMRTSRKRTAAPEARVEKDERAARAPEAETATTTRAARGPRPAAPGSAPQDRAGAQSSAAPRRTRGSS</sequence>
<organism evidence="2 3">
    <name type="scientific">Polyangium fumosum</name>
    <dbReference type="NCBI Taxonomy" id="889272"/>
    <lineage>
        <taxon>Bacteria</taxon>
        <taxon>Pseudomonadati</taxon>
        <taxon>Myxococcota</taxon>
        <taxon>Polyangia</taxon>
        <taxon>Polyangiales</taxon>
        <taxon>Polyangiaceae</taxon>
        <taxon>Polyangium</taxon>
    </lineage>
</organism>
<evidence type="ECO:0000256" key="1">
    <source>
        <dbReference type="SAM" id="MobiDB-lite"/>
    </source>
</evidence>
<dbReference type="Proteomes" id="UP000309215">
    <property type="component" value="Unassembled WGS sequence"/>
</dbReference>
<dbReference type="PANTHER" id="PTHR36456">
    <property type="entry name" value="UPF0232 PROTEIN SCO3875"/>
    <property type="match status" value="1"/>
</dbReference>
<accession>A0A4U1JB80</accession>
<feature type="compositionally biased region" description="Low complexity" evidence="1">
    <location>
        <begin position="182"/>
        <end position="203"/>
    </location>
</feature>